<dbReference type="Proteomes" id="UP000050795">
    <property type="component" value="Unassembled WGS sequence"/>
</dbReference>
<evidence type="ECO:0000313" key="2">
    <source>
        <dbReference type="WBParaSite" id="TREG1_139450.1"/>
    </source>
</evidence>
<sequence>MNIGVIFGNDVKLKVDEIRQKVQIAHNKTWCLFCNCNHCAPLPQILYITVLVIRDAESSVCFHLLFSLLLLLATYSIEVLSTPHSNVERRGDPFLRFG</sequence>
<proteinExistence type="predicted"/>
<dbReference type="AlphaFoldDB" id="A0AA85JA73"/>
<reference evidence="1" key="1">
    <citation type="submission" date="2022-06" db="EMBL/GenBank/DDBJ databases">
        <authorList>
            <person name="Berger JAMES D."/>
            <person name="Berger JAMES D."/>
        </authorList>
    </citation>
    <scope>NUCLEOTIDE SEQUENCE [LARGE SCALE GENOMIC DNA]</scope>
</reference>
<dbReference type="WBParaSite" id="TREG1_139450.1">
    <property type="protein sequence ID" value="TREG1_139450.1"/>
    <property type="gene ID" value="TREG1_139450"/>
</dbReference>
<name>A0AA85JA73_TRIRE</name>
<protein>
    <submittedName>
        <fullName evidence="2">Uncharacterized protein</fullName>
    </submittedName>
</protein>
<keyword evidence="1" id="KW-1185">Reference proteome</keyword>
<organism evidence="1 2">
    <name type="scientific">Trichobilharzia regenti</name>
    <name type="common">Nasal bird schistosome</name>
    <dbReference type="NCBI Taxonomy" id="157069"/>
    <lineage>
        <taxon>Eukaryota</taxon>
        <taxon>Metazoa</taxon>
        <taxon>Spiralia</taxon>
        <taxon>Lophotrochozoa</taxon>
        <taxon>Platyhelminthes</taxon>
        <taxon>Trematoda</taxon>
        <taxon>Digenea</taxon>
        <taxon>Strigeidida</taxon>
        <taxon>Schistosomatoidea</taxon>
        <taxon>Schistosomatidae</taxon>
        <taxon>Trichobilharzia</taxon>
    </lineage>
</organism>
<accession>A0AA85JA73</accession>
<reference evidence="2" key="2">
    <citation type="submission" date="2023-11" db="UniProtKB">
        <authorList>
            <consortium name="WormBaseParasite"/>
        </authorList>
    </citation>
    <scope>IDENTIFICATION</scope>
</reference>
<evidence type="ECO:0000313" key="1">
    <source>
        <dbReference type="Proteomes" id="UP000050795"/>
    </source>
</evidence>